<dbReference type="InterPro" id="IPR000653">
    <property type="entry name" value="DegT/StrS_aminotransferase"/>
</dbReference>
<evidence type="ECO:0000313" key="5">
    <source>
        <dbReference type="EMBL" id="SDZ75875.1"/>
    </source>
</evidence>
<organism evidence="5 6">
    <name type="scientific">Desulfuromusa kysingii</name>
    <dbReference type="NCBI Taxonomy" id="37625"/>
    <lineage>
        <taxon>Bacteria</taxon>
        <taxon>Pseudomonadati</taxon>
        <taxon>Thermodesulfobacteriota</taxon>
        <taxon>Desulfuromonadia</taxon>
        <taxon>Desulfuromonadales</taxon>
        <taxon>Geopsychrobacteraceae</taxon>
        <taxon>Desulfuromusa</taxon>
    </lineage>
</organism>
<dbReference type="Gene3D" id="3.90.1150.10">
    <property type="entry name" value="Aspartate Aminotransferase, domain 1"/>
    <property type="match status" value="1"/>
</dbReference>
<dbReference type="SUPFAM" id="SSF53383">
    <property type="entry name" value="PLP-dependent transferases"/>
    <property type="match status" value="1"/>
</dbReference>
<name>A0A1H3VM66_9BACT</name>
<gene>
    <name evidence="5" type="ORF">SAMN05660420_00157</name>
</gene>
<evidence type="ECO:0000256" key="1">
    <source>
        <dbReference type="ARBA" id="ARBA00037999"/>
    </source>
</evidence>
<dbReference type="CDD" id="cd00616">
    <property type="entry name" value="AHBA_syn"/>
    <property type="match status" value="1"/>
</dbReference>
<dbReference type="GO" id="GO:0008483">
    <property type="term" value="F:transaminase activity"/>
    <property type="evidence" value="ECO:0007669"/>
    <property type="project" value="TreeGrafter"/>
</dbReference>
<accession>A0A1H3VM66</accession>
<keyword evidence="3 4" id="KW-0663">Pyridoxal phosphate</keyword>
<dbReference type="PANTHER" id="PTHR30244:SF34">
    <property type="entry name" value="DTDP-4-AMINO-4,6-DIDEOXYGALACTOSE TRANSAMINASE"/>
    <property type="match status" value="1"/>
</dbReference>
<evidence type="ECO:0000256" key="2">
    <source>
        <dbReference type="PIRSR" id="PIRSR000390-1"/>
    </source>
</evidence>
<dbReference type="PIRSF" id="PIRSF000390">
    <property type="entry name" value="PLP_StrS"/>
    <property type="match status" value="1"/>
</dbReference>
<dbReference type="Pfam" id="PF01041">
    <property type="entry name" value="DegT_DnrJ_EryC1"/>
    <property type="match status" value="1"/>
</dbReference>
<dbReference type="PANTHER" id="PTHR30244">
    <property type="entry name" value="TRANSAMINASE"/>
    <property type="match status" value="1"/>
</dbReference>
<dbReference type="GO" id="GO:0030170">
    <property type="term" value="F:pyridoxal phosphate binding"/>
    <property type="evidence" value="ECO:0007669"/>
    <property type="project" value="TreeGrafter"/>
</dbReference>
<dbReference type="InterPro" id="IPR015424">
    <property type="entry name" value="PyrdxlP-dep_Trfase"/>
</dbReference>
<evidence type="ECO:0000256" key="4">
    <source>
        <dbReference type="RuleBase" id="RU004508"/>
    </source>
</evidence>
<dbReference type="AlphaFoldDB" id="A0A1H3VM66"/>
<dbReference type="GO" id="GO:0000271">
    <property type="term" value="P:polysaccharide biosynthetic process"/>
    <property type="evidence" value="ECO:0007669"/>
    <property type="project" value="TreeGrafter"/>
</dbReference>
<dbReference type="InterPro" id="IPR015421">
    <property type="entry name" value="PyrdxlP-dep_Trfase_major"/>
</dbReference>
<dbReference type="EMBL" id="FNQN01000001">
    <property type="protein sequence ID" value="SDZ75875.1"/>
    <property type="molecule type" value="Genomic_DNA"/>
</dbReference>
<feature type="active site" description="Proton acceptor" evidence="2">
    <location>
        <position position="199"/>
    </location>
</feature>
<reference evidence="5 6" key="1">
    <citation type="submission" date="2016-10" db="EMBL/GenBank/DDBJ databases">
        <authorList>
            <person name="de Groot N.N."/>
        </authorList>
    </citation>
    <scope>NUCLEOTIDE SEQUENCE [LARGE SCALE GENOMIC DNA]</scope>
    <source>
        <strain evidence="5 6">DSM 7343</strain>
    </source>
</reference>
<dbReference type="Gene3D" id="3.40.640.10">
    <property type="entry name" value="Type I PLP-dependent aspartate aminotransferase-like (Major domain)"/>
    <property type="match status" value="1"/>
</dbReference>
<evidence type="ECO:0000313" key="6">
    <source>
        <dbReference type="Proteomes" id="UP000199409"/>
    </source>
</evidence>
<feature type="modified residue" description="N6-(pyridoxal phosphate)lysine" evidence="3">
    <location>
        <position position="199"/>
    </location>
</feature>
<evidence type="ECO:0000256" key="3">
    <source>
        <dbReference type="PIRSR" id="PIRSR000390-2"/>
    </source>
</evidence>
<dbReference type="Proteomes" id="UP000199409">
    <property type="component" value="Unassembled WGS sequence"/>
</dbReference>
<dbReference type="NCBIfam" id="TIGR03588">
    <property type="entry name" value="PseC"/>
    <property type="match status" value="1"/>
</dbReference>
<dbReference type="STRING" id="37625.SAMN05660420_00157"/>
<dbReference type="InterPro" id="IPR015422">
    <property type="entry name" value="PyrdxlP-dep_Trfase_small"/>
</dbReference>
<comment type="similarity">
    <text evidence="1 4">Belongs to the DegT/DnrJ/EryC1 family.</text>
</comment>
<dbReference type="InterPro" id="IPR020026">
    <property type="entry name" value="PseC"/>
</dbReference>
<sequence>MITDEKKCVVHMIPYGRQEITQADIDAVVAVLKSDLITQGPVVSRFEKALSNYCEAEYAVAVNSATSALHLACRALDLKSGDYLWTSPITFVASANCGLYCGAAVDFVDIDPSTYNLSVTALEKKLKQANKEGCLPKVLVTVHFGGQPCEMEKIHVLSQQYGVCIIEDASHAIGGKYQGEHIGNCRYSDITVFSFHPVKIITTAEGGMAVTNHQSLAAKMDLLRSHGITRAPSLMSHVSDGPWYYQQVDLGFNYRMTELQAALGISQLSRLDQYVERRHQLAERYDQLLSELPVTVPWQHPDSYSGMHLYVVRLELNEISKTHRQVFEQLRGQGIGVNLHYIPVHTQPYYQRMGFRVGDFPEAERYYAEAISLPLFPLLTEKQQDRVVETLRGALLP</sequence>
<keyword evidence="6" id="KW-1185">Reference proteome</keyword>
<proteinExistence type="inferred from homology"/>
<protein>
    <submittedName>
        <fullName evidence="5">UDP-4-amino-4,6-dideoxy-N-acetyl-beta-L-altrosamine transaminase</fullName>
    </submittedName>
</protein>